<dbReference type="Proteomes" id="UP000094285">
    <property type="component" value="Unassembled WGS sequence"/>
</dbReference>
<gene>
    <name evidence="1" type="ORF">CANTADRAFT_312365</name>
</gene>
<proteinExistence type="predicted"/>
<organism evidence="1 2">
    <name type="scientific">Suhomyces tanzawaensis NRRL Y-17324</name>
    <dbReference type="NCBI Taxonomy" id="984487"/>
    <lineage>
        <taxon>Eukaryota</taxon>
        <taxon>Fungi</taxon>
        <taxon>Dikarya</taxon>
        <taxon>Ascomycota</taxon>
        <taxon>Saccharomycotina</taxon>
        <taxon>Pichiomycetes</taxon>
        <taxon>Debaryomycetaceae</taxon>
        <taxon>Suhomyces</taxon>
    </lineage>
</organism>
<sequence>MHWGRPQRRHDISQYFKTPTVFVYPNVALAGEKWGRGGHLACMGPQGLVFRRALATWRRPPASTHVVGRNAGVVNVPH</sequence>
<accession>A0A1E4SDE2</accession>
<evidence type="ECO:0000313" key="1">
    <source>
        <dbReference type="EMBL" id="ODV77488.1"/>
    </source>
</evidence>
<reference evidence="2" key="1">
    <citation type="submission" date="2016-05" db="EMBL/GenBank/DDBJ databases">
        <title>Comparative genomics of biotechnologically important yeasts.</title>
        <authorList>
            <consortium name="DOE Joint Genome Institute"/>
            <person name="Riley R."/>
            <person name="Haridas S."/>
            <person name="Wolfe K.H."/>
            <person name="Lopes M.R."/>
            <person name="Hittinger C.T."/>
            <person name="Goker M."/>
            <person name="Salamov A."/>
            <person name="Wisecaver J."/>
            <person name="Long T.M."/>
            <person name="Aerts A.L."/>
            <person name="Barry K."/>
            <person name="Choi C."/>
            <person name="Clum A."/>
            <person name="Coughlan A.Y."/>
            <person name="Deshpande S."/>
            <person name="Douglass A.P."/>
            <person name="Hanson S.J."/>
            <person name="Klenk H.-P."/>
            <person name="Labutti K."/>
            <person name="Lapidus A."/>
            <person name="Lindquist E."/>
            <person name="Lipzen A."/>
            <person name="Meier-Kolthoff J.P."/>
            <person name="Ohm R.A."/>
            <person name="Otillar R.P."/>
            <person name="Pangilinan J."/>
            <person name="Peng Y."/>
            <person name="Rokas A."/>
            <person name="Rosa C.A."/>
            <person name="Scheuner C."/>
            <person name="Sibirny A.A."/>
            <person name="Slot J.C."/>
            <person name="Stielow J.B."/>
            <person name="Sun H."/>
            <person name="Kurtzman C.P."/>
            <person name="Blackwell M."/>
            <person name="Grigoriev I.V."/>
            <person name="Jeffries T.W."/>
        </authorList>
    </citation>
    <scope>NUCLEOTIDE SEQUENCE [LARGE SCALE GENOMIC DNA]</scope>
    <source>
        <strain evidence="2">NRRL Y-17324</strain>
    </source>
</reference>
<dbReference type="AlphaFoldDB" id="A0A1E4SDE2"/>
<keyword evidence="2" id="KW-1185">Reference proteome</keyword>
<name>A0A1E4SDE2_9ASCO</name>
<dbReference type="RefSeq" id="XP_020062610.1">
    <property type="nucleotide sequence ID" value="XM_020208387.1"/>
</dbReference>
<dbReference type="GeneID" id="30982524"/>
<protein>
    <submittedName>
        <fullName evidence="1">Uncharacterized protein</fullName>
    </submittedName>
</protein>
<evidence type="ECO:0000313" key="2">
    <source>
        <dbReference type="Proteomes" id="UP000094285"/>
    </source>
</evidence>
<dbReference type="EMBL" id="KV453915">
    <property type="protein sequence ID" value="ODV77488.1"/>
    <property type="molecule type" value="Genomic_DNA"/>
</dbReference>